<protein>
    <submittedName>
        <fullName evidence="2">Uncharacterized protein</fullName>
    </submittedName>
</protein>
<organism evidence="2 3">
    <name type="scientific">Aspergillus sclerotioniger CBS 115572</name>
    <dbReference type="NCBI Taxonomy" id="1450535"/>
    <lineage>
        <taxon>Eukaryota</taxon>
        <taxon>Fungi</taxon>
        <taxon>Dikarya</taxon>
        <taxon>Ascomycota</taxon>
        <taxon>Pezizomycotina</taxon>
        <taxon>Eurotiomycetes</taxon>
        <taxon>Eurotiomycetidae</taxon>
        <taxon>Eurotiales</taxon>
        <taxon>Aspergillaceae</taxon>
        <taxon>Aspergillus</taxon>
        <taxon>Aspergillus subgen. Circumdati</taxon>
    </lineage>
</organism>
<feature type="transmembrane region" description="Helical" evidence="1">
    <location>
        <begin position="58"/>
        <end position="78"/>
    </location>
</feature>
<keyword evidence="1" id="KW-0472">Membrane</keyword>
<evidence type="ECO:0000313" key="3">
    <source>
        <dbReference type="Proteomes" id="UP000246702"/>
    </source>
</evidence>
<evidence type="ECO:0000256" key="1">
    <source>
        <dbReference type="SAM" id="Phobius"/>
    </source>
</evidence>
<reference evidence="2 3" key="1">
    <citation type="submission" date="2016-12" db="EMBL/GenBank/DDBJ databases">
        <title>The genomes of Aspergillus section Nigri reveals drivers in fungal speciation.</title>
        <authorList>
            <consortium name="DOE Joint Genome Institute"/>
            <person name="Vesth T.C."/>
            <person name="Nybo J."/>
            <person name="Theobald S."/>
            <person name="Brandl J."/>
            <person name="Frisvad J.C."/>
            <person name="Nielsen K.F."/>
            <person name="Lyhne E.K."/>
            <person name="Kogle M.E."/>
            <person name="Kuo A."/>
            <person name="Riley R."/>
            <person name="Clum A."/>
            <person name="Nolan M."/>
            <person name="Lipzen A."/>
            <person name="Salamov A."/>
            <person name="Henrissat B."/>
            <person name="Wiebenga A."/>
            <person name="De Vries R.P."/>
            <person name="Grigoriev I.V."/>
            <person name="Mortensen U.H."/>
            <person name="Andersen M.R."/>
            <person name="Baker S.E."/>
        </authorList>
    </citation>
    <scope>NUCLEOTIDE SEQUENCE [LARGE SCALE GENOMIC DNA]</scope>
    <source>
        <strain evidence="2 3">CBS 115572</strain>
    </source>
</reference>
<feature type="transmembrane region" description="Helical" evidence="1">
    <location>
        <begin position="93"/>
        <end position="118"/>
    </location>
</feature>
<dbReference type="AlphaFoldDB" id="A0A317VLR6"/>
<dbReference type="OrthoDB" id="3254104at2759"/>
<keyword evidence="1" id="KW-1133">Transmembrane helix</keyword>
<dbReference type="RefSeq" id="XP_025463913.1">
    <property type="nucleotide sequence ID" value="XM_025614077.1"/>
</dbReference>
<dbReference type="EMBL" id="MSFK01000029">
    <property type="protein sequence ID" value="PWY75286.1"/>
    <property type="molecule type" value="Genomic_DNA"/>
</dbReference>
<proteinExistence type="predicted"/>
<evidence type="ECO:0000313" key="2">
    <source>
        <dbReference type="EMBL" id="PWY75286.1"/>
    </source>
</evidence>
<name>A0A317VLR6_9EURO</name>
<gene>
    <name evidence="2" type="ORF">BO94DRAFT_559570</name>
</gene>
<sequence>MQVFLKLDYILWFYNILAAGYLVISGTFTFLQEKIKTLDNDVIKDSIKESIIKAIRNLLLLEISCSCLVLGVTLMMWLSWERRNNYIWLGGDWLIIAMMTVIITNLLIVVSITLIIIYKFKYEIEISIRSYKILPKLSNSI</sequence>
<keyword evidence="3" id="KW-1185">Reference proteome</keyword>
<feature type="transmembrane region" description="Helical" evidence="1">
    <location>
        <begin position="12"/>
        <end position="31"/>
    </location>
</feature>
<comment type="caution">
    <text evidence="2">The sequence shown here is derived from an EMBL/GenBank/DDBJ whole genome shotgun (WGS) entry which is preliminary data.</text>
</comment>
<accession>A0A317VLR6</accession>
<dbReference type="GeneID" id="37116220"/>
<dbReference type="STRING" id="1450535.A0A317VLR6"/>
<keyword evidence="1" id="KW-0812">Transmembrane</keyword>
<dbReference type="Proteomes" id="UP000246702">
    <property type="component" value="Unassembled WGS sequence"/>
</dbReference>